<dbReference type="Pfam" id="PF13499">
    <property type="entry name" value="EF-hand_7"/>
    <property type="match status" value="1"/>
</dbReference>
<dbReference type="InterPro" id="IPR031943">
    <property type="entry name" value="CARMIL_C"/>
</dbReference>
<feature type="domain" description="EF-hand" evidence="14">
    <location>
        <begin position="1021"/>
        <end position="1056"/>
    </location>
</feature>
<evidence type="ECO:0000256" key="5">
    <source>
        <dbReference type="ARBA" id="ARBA00022614"/>
    </source>
</evidence>
<evidence type="ECO:0000256" key="10">
    <source>
        <dbReference type="ARBA" id="ARBA00023242"/>
    </source>
</evidence>
<keyword evidence="10" id="KW-0539">Nucleus</keyword>
<feature type="compositionally biased region" description="Basic residues" evidence="13">
    <location>
        <begin position="613"/>
        <end position="625"/>
    </location>
</feature>
<keyword evidence="6" id="KW-0540">Nuclease</keyword>
<feature type="compositionally biased region" description="Basic and acidic residues" evidence="13">
    <location>
        <begin position="789"/>
        <end position="825"/>
    </location>
</feature>
<dbReference type="InterPro" id="IPR032466">
    <property type="entry name" value="Metal_Hydrolase"/>
</dbReference>
<evidence type="ECO:0000256" key="4">
    <source>
        <dbReference type="ARBA" id="ARBA00009275"/>
    </source>
</evidence>
<keyword evidence="8" id="KW-0378">Hydrolase</keyword>
<accession>A0A498N0S3</accession>
<comment type="subcellular location">
    <subcellularLocation>
        <location evidence="2">Nucleus</location>
    </subcellularLocation>
</comment>
<evidence type="ECO:0000256" key="2">
    <source>
        <dbReference type="ARBA" id="ARBA00004123"/>
    </source>
</evidence>
<dbReference type="Gene3D" id="2.30.29.30">
    <property type="entry name" value="Pleckstrin-homology domain (PH domain)/Phosphotyrosine-binding domain (PTB)"/>
    <property type="match status" value="1"/>
</dbReference>
<gene>
    <name evidence="15" type="ORF">ROHU_006692</name>
</gene>
<dbReference type="Pfam" id="PF16000">
    <property type="entry name" value="CARMIL_C"/>
    <property type="match status" value="1"/>
</dbReference>
<dbReference type="InterPro" id="IPR050891">
    <property type="entry name" value="TatD-type_Hydrolase"/>
</dbReference>
<organism evidence="15 16">
    <name type="scientific">Labeo rohita</name>
    <name type="common">Indian major carp</name>
    <name type="synonym">Cyprinus rohita</name>
    <dbReference type="NCBI Taxonomy" id="84645"/>
    <lineage>
        <taxon>Eukaryota</taxon>
        <taxon>Metazoa</taxon>
        <taxon>Chordata</taxon>
        <taxon>Craniata</taxon>
        <taxon>Vertebrata</taxon>
        <taxon>Euteleostomi</taxon>
        <taxon>Actinopterygii</taxon>
        <taxon>Neopterygii</taxon>
        <taxon>Teleostei</taxon>
        <taxon>Ostariophysi</taxon>
        <taxon>Cypriniformes</taxon>
        <taxon>Cyprinidae</taxon>
        <taxon>Labeoninae</taxon>
        <taxon>Labeonini</taxon>
        <taxon>Labeo</taxon>
    </lineage>
</organism>
<dbReference type="SMART" id="SM00368">
    <property type="entry name" value="LRR_RI"/>
    <property type="match status" value="2"/>
</dbReference>
<feature type="region of interest" description="Disordered" evidence="13">
    <location>
        <begin position="772"/>
        <end position="867"/>
    </location>
</feature>
<name>A0A498N0S3_LABRO</name>
<dbReference type="InterPro" id="IPR018247">
    <property type="entry name" value="EF_Hand_1_Ca_BS"/>
</dbReference>
<evidence type="ECO:0000256" key="8">
    <source>
        <dbReference type="ARBA" id="ARBA00022801"/>
    </source>
</evidence>
<dbReference type="Gene3D" id="3.20.20.140">
    <property type="entry name" value="Metal-dependent hydrolases"/>
    <property type="match status" value="1"/>
</dbReference>
<evidence type="ECO:0000313" key="15">
    <source>
        <dbReference type="EMBL" id="RXN22485.1"/>
    </source>
</evidence>
<evidence type="ECO:0007829" key="17">
    <source>
        <dbReference type="PeptideAtlas" id="A0A498N0S3"/>
    </source>
</evidence>
<dbReference type="InterPro" id="IPR032675">
    <property type="entry name" value="LRR_dom_sf"/>
</dbReference>
<evidence type="ECO:0000256" key="13">
    <source>
        <dbReference type="SAM" id="MobiDB-lite"/>
    </source>
</evidence>
<dbReference type="Proteomes" id="UP000290572">
    <property type="component" value="Unassembled WGS sequence"/>
</dbReference>
<comment type="similarity">
    <text evidence="3">Belongs to the CARMIL family.</text>
</comment>
<evidence type="ECO:0000259" key="14">
    <source>
        <dbReference type="PROSITE" id="PS50222"/>
    </source>
</evidence>
<keyword evidence="9" id="KW-0106">Calcium</keyword>
<feature type="region of interest" description="Disordered" evidence="13">
    <location>
        <begin position="566"/>
        <end position="645"/>
    </location>
</feature>
<dbReference type="PROSITE" id="PS00018">
    <property type="entry name" value="EF_HAND_1"/>
    <property type="match status" value="2"/>
</dbReference>
<dbReference type="Gene3D" id="3.80.10.10">
    <property type="entry name" value="Ribonuclease Inhibitor"/>
    <property type="match status" value="1"/>
</dbReference>
<dbReference type="GO" id="GO:0005634">
    <property type="term" value="C:nucleus"/>
    <property type="evidence" value="ECO:0007669"/>
    <property type="project" value="UniProtKB-SubCell"/>
</dbReference>
<dbReference type="GO" id="GO:0005829">
    <property type="term" value="C:cytosol"/>
    <property type="evidence" value="ECO:0007669"/>
    <property type="project" value="TreeGrafter"/>
</dbReference>
<proteinExistence type="evidence at protein level"/>
<dbReference type="InterPro" id="IPR002048">
    <property type="entry name" value="EF_hand_dom"/>
</dbReference>
<evidence type="ECO:0000313" key="16">
    <source>
        <dbReference type="Proteomes" id="UP000290572"/>
    </source>
</evidence>
<dbReference type="SUPFAM" id="SSF52047">
    <property type="entry name" value="RNI-like"/>
    <property type="match status" value="1"/>
</dbReference>
<dbReference type="EMBL" id="QBIY01012588">
    <property type="protein sequence ID" value="RXN22485.1"/>
    <property type="molecule type" value="Genomic_DNA"/>
</dbReference>
<dbReference type="PANTHER" id="PTHR10060:SF15">
    <property type="entry name" value="DEOXYRIBONUCLEASE TATDN1"/>
    <property type="match status" value="1"/>
</dbReference>
<evidence type="ECO:0000256" key="7">
    <source>
        <dbReference type="ARBA" id="ARBA00022723"/>
    </source>
</evidence>
<keyword evidence="17" id="KW-1267">Proteomics identification</keyword>
<evidence type="ECO:0000256" key="1">
    <source>
        <dbReference type="ARBA" id="ARBA00001968"/>
    </source>
</evidence>
<feature type="compositionally biased region" description="Pro residues" evidence="13">
    <location>
        <begin position="566"/>
        <end position="586"/>
    </location>
</feature>
<evidence type="ECO:0000256" key="11">
    <source>
        <dbReference type="ARBA" id="ARBA00039767"/>
    </source>
</evidence>
<dbReference type="PANTHER" id="PTHR10060">
    <property type="entry name" value="TATD FAMILY DEOXYRIBONUCLEASE"/>
    <property type="match status" value="1"/>
</dbReference>
<dbReference type="FunFam" id="3.20.20.140:FF:000034">
    <property type="entry name" value="putative deoxyribonuclease TATDN1 isoform X1"/>
    <property type="match status" value="1"/>
</dbReference>
<dbReference type="FunFam" id="1.10.238.10:FF:000186">
    <property type="entry name" value="Secretagogin"/>
    <property type="match status" value="1"/>
</dbReference>
<feature type="domain" description="EF-hand" evidence="14">
    <location>
        <begin position="1065"/>
        <end position="1100"/>
    </location>
</feature>
<dbReference type="SUPFAM" id="SSF51556">
    <property type="entry name" value="Metallo-dependent hydrolases"/>
    <property type="match status" value="1"/>
</dbReference>
<protein>
    <recommendedName>
        <fullName evidence="11">Deoxyribonuclease TATDN1</fullName>
    </recommendedName>
</protein>
<keyword evidence="16" id="KW-1185">Reference proteome</keyword>
<evidence type="ECO:0000256" key="12">
    <source>
        <dbReference type="ARBA" id="ARBA00045223"/>
    </source>
</evidence>
<dbReference type="PROSITE" id="PS50222">
    <property type="entry name" value="EF_HAND_2"/>
    <property type="match status" value="2"/>
</dbReference>
<dbReference type="InterPro" id="IPR011992">
    <property type="entry name" value="EF-hand-dom_pair"/>
</dbReference>
<dbReference type="Pfam" id="PF17888">
    <property type="entry name" value="Carm_PH"/>
    <property type="match status" value="1"/>
</dbReference>
<evidence type="ECO:0000256" key="3">
    <source>
        <dbReference type="ARBA" id="ARBA00007298"/>
    </source>
</evidence>
<dbReference type="CDD" id="cd01310">
    <property type="entry name" value="TatD_DNAse"/>
    <property type="match status" value="1"/>
</dbReference>
<comment type="function">
    <text evidence="12">Deoxyribonuclease which catalyzes (in vitro) the decatenation of kinetoplast DNA, which are circular DNA catenated to each other, producing linear DNA molecules. Plays an important role in chromosomal segregation and cell cycle progression during eye development probably via its DNA decatenation activity.</text>
</comment>
<dbReference type="Gene3D" id="1.10.238.10">
    <property type="entry name" value="EF-hand"/>
    <property type="match status" value="1"/>
</dbReference>
<feature type="compositionally biased region" description="Low complexity" evidence="13">
    <location>
        <begin position="688"/>
        <end position="702"/>
    </location>
</feature>
<comment type="similarity">
    <text evidence="4">Belongs to the metallo-dependent hydrolases superfamily. TatD-type hydrolase family.</text>
</comment>
<feature type="compositionally biased region" description="Low complexity" evidence="13">
    <location>
        <begin position="826"/>
        <end position="842"/>
    </location>
</feature>
<dbReference type="Pfam" id="PF01026">
    <property type="entry name" value="TatD_DNase"/>
    <property type="match status" value="1"/>
</dbReference>
<dbReference type="Pfam" id="PF13516">
    <property type="entry name" value="LRR_6"/>
    <property type="match status" value="1"/>
</dbReference>
<dbReference type="InterPro" id="IPR001611">
    <property type="entry name" value="Leu-rich_rpt"/>
</dbReference>
<dbReference type="InterPro" id="IPR041245">
    <property type="entry name" value="CARMIL_PH"/>
</dbReference>
<dbReference type="STRING" id="84645.A0A498N0S3"/>
<keyword evidence="5" id="KW-0433">Leucine-rich repeat</keyword>
<comment type="cofactor">
    <cofactor evidence="1">
        <name>a divalent metal cation</name>
        <dbReference type="ChEBI" id="CHEBI:60240"/>
    </cofactor>
</comment>
<dbReference type="InterPro" id="IPR011993">
    <property type="entry name" value="PH-like_dom_sf"/>
</dbReference>
<dbReference type="GO" id="GO:0008296">
    <property type="term" value="F:3'-5'-DNA exonuclease activity"/>
    <property type="evidence" value="ECO:0007669"/>
    <property type="project" value="TreeGrafter"/>
</dbReference>
<evidence type="ECO:0000256" key="6">
    <source>
        <dbReference type="ARBA" id="ARBA00022722"/>
    </source>
</evidence>
<evidence type="ECO:0000256" key="9">
    <source>
        <dbReference type="ARBA" id="ARBA00022837"/>
    </source>
</evidence>
<sequence length="1399" mass="155349">MFCVEFLIRKRLAHVETLEWHVMFSGIRNGIVCQRCDVLKQDAVGQQVKLCFLKKVNLEVKGDKVESRILALAPHRVFLLSTRVPAKVDQSFSIFDIQSISSVRQKQDTRELCLQDFIHLDNRDLLAITAALELNQWFIKLSIKDFKLVIVCLKGKEFPSSFKQFFSSALSLQNICLSGTKLPAEALKALLLGLACNTNLRDVSLDISSCELRSAGSQILEGCIAEIPNITSLDISDNGLDSDLSTLLVWLRKNRSIKHLSIGRNFSNIKTKNLGQVLVSLVHMIQEEDSPLASLSLADSRIKADLSLVLNALGGNSSLTHLDISGNSMGDFGAKMLAKALQINTKLRTLIWDRNSVSAQGLQDVAAALEKNYTIRFMPVPIIDAAQALKNNPEKTEDALMKMEQYLLRNHESRRYLQEQAFRLQQGLVTSTTQQGLLVSMLDTAQSVCPHIMQQARLREDLLRTSEGRTSVSKAFITATLLEQSAIDIINKISEVKLSMASCLSDYITDEILQSLSRSQQTLRTQKTKRKSIHSRMFRPMSAAFELGFDLCKALEDVSICVDDLPLPPPLSPTPPSPPPETPPPSEAEQQQPRPMSFSDLPMGDTPTLQHVTKYRPRRTKKAKPSRAAPISKAPAQEVDASSSVDQLDEGVPEFFSKKVTNISVRLKESRLSGFFSSIKQRASGKATPTSPTPSTTVTVTTAKSDAPPPEQAVTSSDPTPALTPEPVAAPVATEVKGHAQEGAKRGGPLTGHHMGVKMLGNDMLAEIRAKQEKRKKTGVSPAAAAKTEAPDEGRDHGHTTPAVKKDARDEPAANKLRHTPEHKLTPAATHTPQHTPQHTPTSDSSRPFVSLSSSDSIKSPALPAPPLSPWVMLSVTEGAEPGPFTHSTEGGDSPPLTAHYGGLADGADGEEEPWSCWTPAAADPTAVMENVFRGLSAAAFLNTWTQFSHDDGFIERRKLDDFLLRLMKTLKIQLQALRETLVSRCDVTGDGRLLMEQVAAALLPDQENFLLLFRRETPLDNSVEFMRIWRCYDTDSSGYISAVELKSFLRDLFHQHNKQITTARLEEYTDTMMKMFDKNQDGRLDLNDLARILALKENFLLKFEMEANIGINLTDPMFRGVYRGTQKHEDDFPQVVERALQVGVQKFIITGGNLEDSRDALKLAQTREEFFSTVGCHPTRCAEFDQQGADQYLSSLMDLSLSNRQKVIAVGECGLDFDRLEFCPKETQLKYFERQFDLAEETRLPMFLHCRNAHAEFLDIMKRNRERCVGGVVHSFDGSQQDAAALVDLDLYIGINGCSLKTAENLEVMKSIPTDRLMIETDAPWCSIKNTHAGAKLIKTTFPTKKKWEAGHCVKDRNEPCHIIQVLEVMAAVRGEDPLDFAETIYNNTVRLFFKNTL</sequence>
<dbReference type="SUPFAM" id="SSF47473">
    <property type="entry name" value="EF-hand"/>
    <property type="match status" value="1"/>
</dbReference>
<dbReference type="InterPro" id="IPR001130">
    <property type="entry name" value="TatD-like"/>
</dbReference>
<feature type="compositionally biased region" description="Polar residues" evidence="13">
    <location>
        <begin position="843"/>
        <end position="858"/>
    </location>
</feature>
<feature type="region of interest" description="Disordered" evidence="13">
    <location>
        <begin position="681"/>
        <end position="726"/>
    </location>
</feature>
<comment type="caution">
    <text evidence="15">The sequence shown here is derived from an EMBL/GenBank/DDBJ whole genome shotgun (WGS) entry which is preliminary data.</text>
</comment>
<reference evidence="15 16" key="1">
    <citation type="submission" date="2018-03" db="EMBL/GenBank/DDBJ databases">
        <title>Draft genome sequence of Rohu Carp (Labeo rohita).</title>
        <authorList>
            <person name="Das P."/>
            <person name="Kushwaha B."/>
            <person name="Joshi C.G."/>
            <person name="Kumar D."/>
            <person name="Nagpure N.S."/>
            <person name="Sahoo L."/>
            <person name="Das S.P."/>
            <person name="Bit A."/>
            <person name="Patnaik S."/>
            <person name="Meher P.K."/>
            <person name="Jayasankar P."/>
            <person name="Koringa P.G."/>
            <person name="Patel N.V."/>
            <person name="Hinsu A.T."/>
            <person name="Kumar R."/>
            <person name="Pandey M."/>
            <person name="Agarwal S."/>
            <person name="Srivastava S."/>
            <person name="Singh M."/>
            <person name="Iquebal M.A."/>
            <person name="Jaiswal S."/>
            <person name="Angadi U.B."/>
            <person name="Kumar N."/>
            <person name="Raza M."/>
            <person name="Shah T.M."/>
            <person name="Rai A."/>
            <person name="Jena J.K."/>
        </authorList>
    </citation>
    <scope>NUCLEOTIDE SEQUENCE [LARGE SCALE GENOMIC DNA]</scope>
    <source>
        <strain evidence="15">DASCIFA01</strain>
        <tissue evidence="15">Testis</tissue>
    </source>
</reference>
<dbReference type="SMART" id="SM00054">
    <property type="entry name" value="EFh"/>
    <property type="match status" value="2"/>
</dbReference>
<dbReference type="GO" id="GO:0005509">
    <property type="term" value="F:calcium ion binding"/>
    <property type="evidence" value="ECO:0007669"/>
    <property type="project" value="InterPro"/>
</dbReference>
<keyword evidence="7" id="KW-0479">Metal-binding</keyword>
<feature type="region of interest" description="Disordered" evidence="13">
    <location>
        <begin position="880"/>
        <end position="913"/>
    </location>
</feature>